<sequence>MILAGGFGTRLSEETDLKPKPMVEIGGYPILWHIMNIYSHYGFNDFIILTGYKGHIIKDFFINYYTRYSDITIDMSDNSLSIHQTRHKPWKVTMLYTGQDSMTGSRILAAQKYVQESGDKHFLLTYGDGVADIDIPKTIEFHKSHNKAITMTSVLPDGKFGALDIDPQSHQIKSFTEKPKGDASDKSHTGAGWINAGFFVCNVSVFDYIKQAMHTPNDMSVVFEQSPLVSLAKDGELYTYQHFGFWKCMDTLKDKNDLCKMWLEGNAPWALWLDTHSQKSQKS</sequence>
<dbReference type="GO" id="GO:0047343">
    <property type="term" value="F:glucose-1-phosphate cytidylyltransferase activity"/>
    <property type="evidence" value="ECO:0007669"/>
    <property type="project" value="UniProtKB-EC"/>
</dbReference>
<dbReference type="STRING" id="1325130.HFN_1672"/>
<keyword evidence="2" id="KW-0548">Nucleotidyltransferase</keyword>
<dbReference type="NCBIfam" id="TIGR02623">
    <property type="entry name" value="G1P_cyt_trans"/>
    <property type="match status" value="1"/>
</dbReference>
<dbReference type="SUPFAM" id="SSF53448">
    <property type="entry name" value="Nucleotide-diphospho-sugar transferases"/>
    <property type="match status" value="1"/>
</dbReference>
<dbReference type="PANTHER" id="PTHR47183">
    <property type="entry name" value="GLUCOSE-1-PHOSPHATE CYTIDYLYLTRANSFERASE-RELATED"/>
    <property type="match status" value="1"/>
</dbReference>
<dbReference type="InterPro" id="IPR013446">
    <property type="entry name" value="G1P_cyt_trans-like"/>
</dbReference>
<dbReference type="InterPro" id="IPR046981">
    <property type="entry name" value="G1P_cyt_trans"/>
</dbReference>
<dbReference type="InterPro" id="IPR029044">
    <property type="entry name" value="Nucleotide-diphossugar_trans"/>
</dbReference>
<dbReference type="Pfam" id="PF00483">
    <property type="entry name" value="NTP_transferase"/>
    <property type="match status" value="1"/>
</dbReference>
<proteinExistence type="predicted"/>
<evidence type="ECO:0000259" key="1">
    <source>
        <dbReference type="Pfam" id="PF00483"/>
    </source>
</evidence>
<dbReference type="EMBL" id="BASD01000004">
    <property type="protein sequence ID" value="GAD18074.1"/>
    <property type="molecule type" value="Genomic_DNA"/>
</dbReference>
<dbReference type="InterPro" id="IPR005835">
    <property type="entry name" value="NTP_transferase_dom"/>
</dbReference>
<dbReference type="eggNOG" id="COG1208">
    <property type="taxonomic scope" value="Bacteria"/>
</dbReference>
<feature type="domain" description="Nucleotidyl transferase" evidence="1">
    <location>
        <begin position="1"/>
        <end position="235"/>
    </location>
</feature>
<dbReference type="PANTHER" id="PTHR47183:SF1">
    <property type="entry name" value="GLUCOSE-1-PHOSPHATE CYTIDYLYLTRANSFERASE"/>
    <property type="match status" value="1"/>
</dbReference>
<accession>T1CMT5</accession>
<dbReference type="GO" id="GO:0009243">
    <property type="term" value="P:O antigen biosynthetic process"/>
    <property type="evidence" value="ECO:0007669"/>
    <property type="project" value="InterPro"/>
</dbReference>
<evidence type="ECO:0000313" key="2">
    <source>
        <dbReference type="EMBL" id="GAD18074.1"/>
    </source>
</evidence>
<dbReference type="AlphaFoldDB" id="T1CMT5"/>
<dbReference type="EC" id="2.7.7.33" evidence="2"/>
<organism evidence="2 3">
    <name type="scientific">Helicobacter fennelliae MRY12-0050</name>
    <dbReference type="NCBI Taxonomy" id="1325130"/>
    <lineage>
        <taxon>Bacteria</taxon>
        <taxon>Pseudomonadati</taxon>
        <taxon>Campylobacterota</taxon>
        <taxon>Epsilonproteobacteria</taxon>
        <taxon>Campylobacterales</taxon>
        <taxon>Helicobacteraceae</taxon>
        <taxon>Helicobacter</taxon>
    </lineage>
</organism>
<comment type="caution">
    <text evidence="2">The sequence shown here is derived from an EMBL/GenBank/DDBJ whole genome shotgun (WGS) entry which is preliminary data.</text>
</comment>
<keyword evidence="2" id="KW-0808">Transferase</keyword>
<dbReference type="CDD" id="cd02524">
    <property type="entry name" value="G1P_cytidylyltransferase"/>
    <property type="match status" value="1"/>
</dbReference>
<name>T1CMT5_9HELI</name>
<protein>
    <submittedName>
        <fullName evidence="2">Glucose-1-phosphate cytidylyltransferase</fullName>
        <ecNumber evidence="2">2.7.7.33</ecNumber>
    </submittedName>
</protein>
<keyword evidence="3" id="KW-1185">Reference proteome</keyword>
<dbReference type="Gene3D" id="3.90.550.10">
    <property type="entry name" value="Spore Coat Polysaccharide Biosynthesis Protein SpsA, Chain A"/>
    <property type="match status" value="1"/>
</dbReference>
<evidence type="ECO:0000313" key="3">
    <source>
        <dbReference type="Proteomes" id="UP000018143"/>
    </source>
</evidence>
<dbReference type="Proteomes" id="UP000018143">
    <property type="component" value="Unassembled WGS sequence"/>
</dbReference>
<reference evidence="2 3" key="1">
    <citation type="journal article" date="2013" name="Genome Announc.">
        <title>Draft Genome Sequence of Helicobacter fennelliae Strain MRY12-0050, Isolated from a Bacteremia Patient.</title>
        <authorList>
            <person name="Rimbara E."/>
            <person name="Matsui M."/>
            <person name="Mori S."/>
            <person name="Suzuki S."/>
            <person name="Suzuki M."/>
            <person name="Kim H."/>
            <person name="Sekizuka T."/>
            <person name="Kuroda M."/>
            <person name="Shibayama K."/>
        </authorList>
    </citation>
    <scope>NUCLEOTIDE SEQUENCE [LARGE SCALE GENOMIC DNA]</scope>
    <source>
        <strain evidence="2 3">MRY12-0050</strain>
    </source>
</reference>
<gene>
    <name evidence="2" type="ORF">HFN_1672</name>
</gene>